<evidence type="ECO:0000256" key="3">
    <source>
        <dbReference type="ARBA" id="ARBA00022553"/>
    </source>
</evidence>
<accession>A0A927FF90</accession>
<dbReference type="Pfam" id="PF00512">
    <property type="entry name" value="HisKA"/>
    <property type="match status" value="1"/>
</dbReference>
<dbReference type="Pfam" id="PF00072">
    <property type="entry name" value="Response_reg"/>
    <property type="match status" value="1"/>
</dbReference>
<dbReference type="AlphaFoldDB" id="A0A927FF90"/>
<comment type="catalytic activity">
    <reaction evidence="1">
        <text>ATP + protein L-histidine = ADP + protein N-phospho-L-histidine.</text>
        <dbReference type="EC" id="2.7.13.3"/>
    </reaction>
</comment>
<dbReference type="Gene3D" id="1.10.287.130">
    <property type="match status" value="1"/>
</dbReference>
<feature type="domain" description="Response regulatory" evidence="8">
    <location>
        <begin position="445"/>
        <end position="559"/>
    </location>
</feature>
<keyword evidence="5" id="KW-0418">Kinase</keyword>
<protein>
    <recommendedName>
        <fullName evidence="2">histidine kinase</fullName>
        <ecNumber evidence="2">2.7.13.3</ecNumber>
    </recommendedName>
</protein>
<evidence type="ECO:0000256" key="1">
    <source>
        <dbReference type="ARBA" id="ARBA00000085"/>
    </source>
</evidence>
<dbReference type="SUPFAM" id="SSF52172">
    <property type="entry name" value="CheY-like"/>
    <property type="match status" value="1"/>
</dbReference>
<dbReference type="RefSeq" id="WP_191619392.1">
    <property type="nucleotide sequence ID" value="NZ_JACYFG010000060.1"/>
</dbReference>
<name>A0A927FF90_9BACT</name>
<keyword evidence="10" id="KW-1185">Reference proteome</keyword>
<dbReference type="CDD" id="cd17546">
    <property type="entry name" value="REC_hyHK_CKI1_RcsC-like"/>
    <property type="match status" value="1"/>
</dbReference>
<dbReference type="EC" id="2.7.13.3" evidence="2"/>
<comment type="caution">
    <text evidence="9">The sequence shown here is derived from an EMBL/GenBank/DDBJ whole genome shotgun (WGS) entry which is preliminary data.</text>
</comment>
<dbReference type="Gene3D" id="3.30.565.10">
    <property type="entry name" value="Histidine kinase-like ATPase, C-terminal domain"/>
    <property type="match status" value="1"/>
</dbReference>
<evidence type="ECO:0000259" key="8">
    <source>
        <dbReference type="PROSITE" id="PS50110"/>
    </source>
</evidence>
<dbReference type="CDD" id="cd00082">
    <property type="entry name" value="HisKA"/>
    <property type="match status" value="1"/>
</dbReference>
<dbReference type="Gene3D" id="3.40.50.2300">
    <property type="match status" value="1"/>
</dbReference>
<evidence type="ECO:0000256" key="6">
    <source>
        <dbReference type="PROSITE-ProRule" id="PRU00169"/>
    </source>
</evidence>
<dbReference type="Proteomes" id="UP000622317">
    <property type="component" value="Unassembled WGS sequence"/>
</dbReference>
<dbReference type="Pfam" id="PF01590">
    <property type="entry name" value="GAF"/>
    <property type="match status" value="1"/>
</dbReference>
<dbReference type="SUPFAM" id="SSF55781">
    <property type="entry name" value="GAF domain-like"/>
    <property type="match status" value="1"/>
</dbReference>
<sequence>MDRGDFESLNEFYSVATEVSLLLAKNKLGQLGETINEVLGILGRYAQVERVYVFTFNYEEGLSYYDFEWCAEGTEPQIDLVPSVSIEDLREWVDHFERGDRVYLPSIPDMEDSPLKEILDSQAIKSLIVYPMFHGEDLLGFVGFDAVKEFRSWGERDFALLKIACETIGTTLSREKYHNELVQAKEAAEKANACKSEFLANMSHELRSPLNSVIGFSELIDFELGKVDEEKIREYAGFIRTGGKHLLGLVNDILDLARIEAGKMQLDKQILDLRELVELAAGTFKLAIEEKKLTLVADYGDKPLYVEADGKRLRQVIHNLMSNAIKFTGSGKRIGMEVNAKGKAVCMTIWDEGRGIPDEWKGRIFEPFEQVSPFDAELESGSGLGLAIVNRIVTLHEGEIELRSEVGKGTKFTITMPMGQIASELPDEDVVNSRSVLASDGERKRVLYVDDIEPNRRLLSCGLSICNYIVDTVETGEKALERIGAEKYDIVLLDLKLPGISGFEVFQALRERGYTQPVIAVTASLTDEIRKEAKSLGFDDLQGKPVDFKKLLDSMGNCLSSAC</sequence>
<feature type="domain" description="Histidine kinase" evidence="7">
    <location>
        <begin position="201"/>
        <end position="420"/>
    </location>
</feature>
<dbReference type="SMART" id="SM00448">
    <property type="entry name" value="REC"/>
    <property type="match status" value="1"/>
</dbReference>
<dbReference type="FunFam" id="3.30.565.10:FF:000006">
    <property type="entry name" value="Sensor histidine kinase WalK"/>
    <property type="match status" value="1"/>
</dbReference>
<feature type="modified residue" description="4-aspartylphosphate" evidence="6">
    <location>
        <position position="494"/>
    </location>
</feature>
<evidence type="ECO:0000313" key="9">
    <source>
        <dbReference type="EMBL" id="MBD5782313.1"/>
    </source>
</evidence>
<dbReference type="SUPFAM" id="SSF55874">
    <property type="entry name" value="ATPase domain of HSP90 chaperone/DNA topoisomerase II/histidine kinase"/>
    <property type="match status" value="1"/>
</dbReference>
<evidence type="ECO:0000256" key="2">
    <source>
        <dbReference type="ARBA" id="ARBA00012438"/>
    </source>
</evidence>
<gene>
    <name evidence="9" type="ORF">IEN85_22630</name>
</gene>
<dbReference type="SMART" id="SM00065">
    <property type="entry name" value="GAF"/>
    <property type="match status" value="1"/>
</dbReference>
<evidence type="ECO:0000256" key="5">
    <source>
        <dbReference type="ARBA" id="ARBA00022777"/>
    </source>
</evidence>
<dbReference type="InterPro" id="IPR003594">
    <property type="entry name" value="HATPase_dom"/>
</dbReference>
<proteinExistence type="predicted"/>
<dbReference type="InterPro" id="IPR036890">
    <property type="entry name" value="HATPase_C_sf"/>
</dbReference>
<dbReference type="InterPro" id="IPR029016">
    <property type="entry name" value="GAF-like_dom_sf"/>
</dbReference>
<dbReference type="GO" id="GO:0000155">
    <property type="term" value="F:phosphorelay sensor kinase activity"/>
    <property type="evidence" value="ECO:0007669"/>
    <property type="project" value="InterPro"/>
</dbReference>
<dbReference type="EMBL" id="JACYFG010000060">
    <property type="protein sequence ID" value="MBD5782313.1"/>
    <property type="molecule type" value="Genomic_DNA"/>
</dbReference>
<evidence type="ECO:0000259" key="7">
    <source>
        <dbReference type="PROSITE" id="PS50109"/>
    </source>
</evidence>
<dbReference type="PROSITE" id="PS50109">
    <property type="entry name" value="HIS_KIN"/>
    <property type="match status" value="1"/>
</dbReference>
<dbReference type="PROSITE" id="PS50110">
    <property type="entry name" value="RESPONSE_REGULATORY"/>
    <property type="match status" value="1"/>
</dbReference>
<evidence type="ECO:0000256" key="4">
    <source>
        <dbReference type="ARBA" id="ARBA00022679"/>
    </source>
</evidence>
<dbReference type="InterPro" id="IPR001789">
    <property type="entry name" value="Sig_transdc_resp-reg_receiver"/>
</dbReference>
<dbReference type="InterPro" id="IPR004358">
    <property type="entry name" value="Sig_transdc_His_kin-like_C"/>
</dbReference>
<dbReference type="SMART" id="SM00387">
    <property type="entry name" value="HATPase_c"/>
    <property type="match status" value="1"/>
</dbReference>
<dbReference type="InterPro" id="IPR036097">
    <property type="entry name" value="HisK_dim/P_sf"/>
</dbReference>
<dbReference type="InterPro" id="IPR011006">
    <property type="entry name" value="CheY-like_superfamily"/>
</dbReference>
<dbReference type="InterPro" id="IPR003018">
    <property type="entry name" value="GAF"/>
</dbReference>
<dbReference type="InterPro" id="IPR003661">
    <property type="entry name" value="HisK_dim/P_dom"/>
</dbReference>
<reference evidence="9" key="1">
    <citation type="submission" date="2020-09" db="EMBL/GenBank/DDBJ databases">
        <title>Pelagicoccus enzymogenes sp. nov. with an EPS production, isolated from marine sediment.</title>
        <authorList>
            <person name="Feng X."/>
        </authorList>
    </citation>
    <scope>NUCLEOTIDE SEQUENCE</scope>
    <source>
        <strain evidence="9">NFK12</strain>
    </source>
</reference>
<evidence type="ECO:0000313" key="10">
    <source>
        <dbReference type="Proteomes" id="UP000622317"/>
    </source>
</evidence>
<keyword evidence="3 6" id="KW-0597">Phosphoprotein</keyword>
<dbReference type="SMART" id="SM00388">
    <property type="entry name" value="HisKA"/>
    <property type="match status" value="1"/>
</dbReference>
<dbReference type="CDD" id="cd00075">
    <property type="entry name" value="HATPase"/>
    <property type="match status" value="1"/>
</dbReference>
<dbReference type="PANTHER" id="PTHR43047">
    <property type="entry name" value="TWO-COMPONENT HISTIDINE PROTEIN KINASE"/>
    <property type="match status" value="1"/>
</dbReference>
<dbReference type="Pfam" id="PF02518">
    <property type="entry name" value="HATPase_c"/>
    <property type="match status" value="1"/>
</dbReference>
<dbReference type="SUPFAM" id="SSF47384">
    <property type="entry name" value="Homodimeric domain of signal transducing histidine kinase"/>
    <property type="match status" value="1"/>
</dbReference>
<dbReference type="PRINTS" id="PR00344">
    <property type="entry name" value="BCTRLSENSOR"/>
</dbReference>
<dbReference type="Gene3D" id="3.30.450.40">
    <property type="match status" value="1"/>
</dbReference>
<dbReference type="InterPro" id="IPR005467">
    <property type="entry name" value="His_kinase_dom"/>
</dbReference>
<keyword evidence="4" id="KW-0808">Transferase</keyword>
<organism evidence="9 10">
    <name type="scientific">Pelagicoccus enzymogenes</name>
    <dbReference type="NCBI Taxonomy" id="2773457"/>
    <lineage>
        <taxon>Bacteria</taxon>
        <taxon>Pseudomonadati</taxon>
        <taxon>Verrucomicrobiota</taxon>
        <taxon>Opitutia</taxon>
        <taxon>Puniceicoccales</taxon>
        <taxon>Pelagicoccaceae</taxon>
        <taxon>Pelagicoccus</taxon>
    </lineage>
</organism>